<keyword evidence="2" id="KW-1185">Reference proteome</keyword>
<dbReference type="EMBL" id="KV722478">
    <property type="protein sequence ID" value="OCH87641.1"/>
    <property type="molecule type" value="Genomic_DNA"/>
</dbReference>
<accession>A0A8E2DI46</accession>
<dbReference type="InterPro" id="IPR029962">
    <property type="entry name" value="TBL"/>
</dbReference>
<dbReference type="GO" id="GO:0016413">
    <property type="term" value="F:O-acetyltransferase activity"/>
    <property type="evidence" value="ECO:0007669"/>
    <property type="project" value="InterPro"/>
</dbReference>
<evidence type="ECO:0000313" key="2">
    <source>
        <dbReference type="Proteomes" id="UP000250043"/>
    </source>
</evidence>
<evidence type="ECO:0000313" key="1">
    <source>
        <dbReference type="EMBL" id="OCH87641.1"/>
    </source>
</evidence>
<name>A0A8E2DI46_9APHY</name>
<sequence length="441" mass="50805">MDTKLPLTLRGRTIKLIGLGALVSLLLTLYTFSSTVTSTVSRFGFTAPTKNPESPCSPRAWADGSWTRKAELPTNLTRMTQSADALQFMGFQGCASSREFYWHLAADKEEQWDRFPGATAWDWTPSDDCDVRPLAREAMVRHLVEDGGWLLIGDSVTENHFFSLSCLLYPHVRATPNYTENPYFDRAWPQNLYLDPTSELIPYLSFPPGFNISTTPLVTFRRVDLLLEKDEIEDIYHEMHHPPPEFQLFSEEKYWSMSPKEYMQILYSPLPRANYGTLIVSTGGHWTTTLLGGLRNQTAPGHGIDAVLELFKESMVAWADEVQQTIWHSGDAMKQVIVRAYLPGHEDCQEHREPWKEYQPFRWNWYNWAFIKDFNAIFEVLAPPSPYRNIHYLSIDRPALLRPDAHATGDCLHIMTGAGVLEGWSHYIWHYLTRELPDRIR</sequence>
<reference evidence="1 2" key="1">
    <citation type="submission" date="2016-07" db="EMBL/GenBank/DDBJ databases">
        <title>Draft genome of the white-rot fungus Obba rivulosa 3A-2.</title>
        <authorList>
            <consortium name="DOE Joint Genome Institute"/>
            <person name="Miettinen O."/>
            <person name="Riley R."/>
            <person name="Acob R."/>
            <person name="Barry K."/>
            <person name="Cullen D."/>
            <person name="De Vries R."/>
            <person name="Hainaut M."/>
            <person name="Hatakka A."/>
            <person name="Henrissat B."/>
            <person name="Hilden K."/>
            <person name="Kuo R."/>
            <person name="Labutti K."/>
            <person name="Lipzen A."/>
            <person name="Makela M.R."/>
            <person name="Sandor L."/>
            <person name="Spatafora J.W."/>
            <person name="Grigoriev I.V."/>
            <person name="Hibbett D.S."/>
        </authorList>
    </citation>
    <scope>NUCLEOTIDE SEQUENCE [LARGE SCALE GENOMIC DNA]</scope>
    <source>
        <strain evidence="1 2">3A-2</strain>
    </source>
</reference>
<proteinExistence type="predicted"/>
<gene>
    <name evidence="1" type="ORF">OBBRIDRAFT_735813</name>
</gene>
<dbReference type="OrthoDB" id="630188at2759"/>
<protein>
    <submittedName>
        <fullName evidence="1">Uncharacterized protein</fullName>
    </submittedName>
</protein>
<organism evidence="1 2">
    <name type="scientific">Obba rivulosa</name>
    <dbReference type="NCBI Taxonomy" id="1052685"/>
    <lineage>
        <taxon>Eukaryota</taxon>
        <taxon>Fungi</taxon>
        <taxon>Dikarya</taxon>
        <taxon>Basidiomycota</taxon>
        <taxon>Agaricomycotina</taxon>
        <taxon>Agaricomycetes</taxon>
        <taxon>Polyporales</taxon>
        <taxon>Gelatoporiaceae</taxon>
        <taxon>Obba</taxon>
    </lineage>
</organism>
<dbReference type="AlphaFoldDB" id="A0A8E2DI46"/>
<dbReference type="PANTHER" id="PTHR32285:SF48">
    <property type="entry name" value="PROTEIN TRICHOME BIREFRINGENCE-LIKE 19"/>
    <property type="match status" value="1"/>
</dbReference>
<dbReference type="Proteomes" id="UP000250043">
    <property type="component" value="Unassembled WGS sequence"/>
</dbReference>
<dbReference type="PANTHER" id="PTHR32285">
    <property type="entry name" value="PROTEIN TRICHOME BIREFRINGENCE-LIKE 9-RELATED"/>
    <property type="match status" value="1"/>
</dbReference>